<dbReference type="Gene3D" id="3.40.190.10">
    <property type="entry name" value="Periplasmic binding protein-like II"/>
    <property type="match status" value="1"/>
</dbReference>
<dbReference type="PROSITE" id="PS51257">
    <property type="entry name" value="PROKAR_LIPOPROTEIN"/>
    <property type="match status" value="1"/>
</dbReference>
<evidence type="ECO:0000313" key="3">
    <source>
        <dbReference type="Proteomes" id="UP000295711"/>
    </source>
</evidence>
<organism evidence="2 3">
    <name type="scientific">Frisingicoccus caecimuris</name>
    <dbReference type="NCBI Taxonomy" id="1796636"/>
    <lineage>
        <taxon>Bacteria</taxon>
        <taxon>Bacillati</taxon>
        <taxon>Bacillota</taxon>
        <taxon>Clostridia</taxon>
        <taxon>Lachnospirales</taxon>
        <taxon>Lachnospiraceae</taxon>
        <taxon>Frisingicoccus</taxon>
    </lineage>
</organism>
<evidence type="ECO:0000313" key="2">
    <source>
        <dbReference type="EMBL" id="TCO82904.1"/>
    </source>
</evidence>
<dbReference type="InterPro" id="IPR006059">
    <property type="entry name" value="SBP"/>
</dbReference>
<dbReference type="PANTHER" id="PTHR43649">
    <property type="entry name" value="ARABINOSE-BINDING PROTEIN-RELATED"/>
    <property type="match status" value="1"/>
</dbReference>
<keyword evidence="1" id="KW-0812">Transmembrane</keyword>
<dbReference type="InterPro" id="IPR050490">
    <property type="entry name" value="Bact_solute-bd_prot1"/>
</dbReference>
<dbReference type="EMBL" id="SLXA01000014">
    <property type="protein sequence ID" value="TCO82904.1"/>
    <property type="molecule type" value="Genomic_DNA"/>
</dbReference>
<dbReference type="Pfam" id="PF13416">
    <property type="entry name" value="SBP_bac_8"/>
    <property type="match status" value="1"/>
</dbReference>
<feature type="transmembrane region" description="Helical" evidence="1">
    <location>
        <begin position="7"/>
        <end position="29"/>
    </location>
</feature>
<dbReference type="Proteomes" id="UP000295711">
    <property type="component" value="Unassembled WGS sequence"/>
</dbReference>
<proteinExistence type="predicted"/>
<reference evidence="2 3" key="1">
    <citation type="submission" date="2019-03" db="EMBL/GenBank/DDBJ databases">
        <title>Genomic Encyclopedia of Type Strains, Phase IV (KMG-IV): sequencing the most valuable type-strain genomes for metagenomic binning, comparative biology and taxonomic classification.</title>
        <authorList>
            <person name="Goeker M."/>
        </authorList>
    </citation>
    <scope>NUCLEOTIDE SEQUENCE [LARGE SCALE GENOMIC DNA]</scope>
    <source>
        <strain evidence="2 3">DSM 28559</strain>
    </source>
</reference>
<keyword evidence="1" id="KW-0472">Membrane</keyword>
<gene>
    <name evidence="2" type="ORF">EV212_11415</name>
</gene>
<comment type="caution">
    <text evidence="2">The sequence shown here is derived from an EMBL/GenBank/DDBJ whole genome shotgun (WGS) entry which is preliminary data.</text>
</comment>
<protein>
    <submittedName>
        <fullName evidence="2">Carbohydrate ABC transporter substrate-binding protein (CUT1 family)</fullName>
    </submittedName>
</protein>
<name>A0A4R2LBM0_9FIRM</name>
<dbReference type="RefSeq" id="WP_132093399.1">
    <property type="nucleotide sequence ID" value="NZ_JANKAQ010000015.1"/>
</dbReference>
<accession>A0A4R2LBM0</accession>
<keyword evidence="1" id="KW-1133">Transmembrane helix</keyword>
<sequence length="456" mass="51214">MRKRKPWIYVIGILVLAGLMMLTACGVNGGQKEPVTLTVWHVYGGQTDSPLNDLIEEFNETVGAEEGIKLQVTVVSNTNNIHDAVLRAANDEPGATGLPDMFISYPKTVLAMPDPEILVDYRDYFSEEELSAYIPAFLDEGEIDGRLVVFPVAKSTEIMFIDKTLFDRFAADTGAALEQLDTWEGLFELSKEYYQWTDAQTPEVPGDGKAFFVHDYHFNYFQVGVESLGEDFFRGNGITYGKAFSKVWEPYADAAVQGGVWLQEGYATEPLRTGETIVSVASSASVLYYEDIVTYSDNRSEPIEVIARPVPCFENGERLVMQRGAGFCTVKSTPEKERAAAVFLKWLTEPETNVRFVTSVGYMPVTDAAFEVLPDFIENLEDPKYRSLYEAFLETQSSYEFYTAPQLAGYLELEQTFEKNVRSKLRTACSNWRDGEENVEKLGEEALENVKMSLPK</sequence>
<dbReference type="AlphaFoldDB" id="A0A4R2LBM0"/>
<dbReference type="PANTHER" id="PTHR43649:SF12">
    <property type="entry name" value="DIACETYLCHITOBIOSE BINDING PROTEIN DASA"/>
    <property type="match status" value="1"/>
</dbReference>
<evidence type="ECO:0000256" key="1">
    <source>
        <dbReference type="SAM" id="Phobius"/>
    </source>
</evidence>
<dbReference type="SUPFAM" id="SSF53850">
    <property type="entry name" value="Periplasmic binding protein-like II"/>
    <property type="match status" value="1"/>
</dbReference>
<keyword evidence="3" id="KW-1185">Reference proteome</keyword>
<dbReference type="OrthoDB" id="9764785at2"/>